<dbReference type="GO" id="GO:0008270">
    <property type="term" value="F:zinc ion binding"/>
    <property type="evidence" value="ECO:0007669"/>
    <property type="project" value="UniProtKB-KW"/>
</dbReference>
<evidence type="ECO:0000259" key="4">
    <source>
        <dbReference type="Pfam" id="PF21362"/>
    </source>
</evidence>
<keyword evidence="6" id="KW-1185">Reference proteome</keyword>
<keyword evidence="1" id="KW-0479">Metal-binding</keyword>
<dbReference type="InterPro" id="IPR049548">
    <property type="entry name" value="Sina-like_RING"/>
</dbReference>
<dbReference type="InterPro" id="IPR013083">
    <property type="entry name" value="Znf_RING/FYVE/PHD"/>
</dbReference>
<dbReference type="Pfam" id="PF21362">
    <property type="entry name" value="Sina_RING"/>
    <property type="match status" value="1"/>
</dbReference>
<dbReference type="Proteomes" id="UP000198287">
    <property type="component" value="Unassembled WGS sequence"/>
</dbReference>
<dbReference type="GO" id="GO:0061630">
    <property type="term" value="F:ubiquitin protein ligase activity"/>
    <property type="evidence" value="ECO:0007669"/>
    <property type="project" value="TreeGrafter"/>
</dbReference>
<dbReference type="GO" id="GO:0031624">
    <property type="term" value="F:ubiquitin conjugating enzyme binding"/>
    <property type="evidence" value="ECO:0007669"/>
    <property type="project" value="TreeGrafter"/>
</dbReference>
<comment type="caution">
    <text evidence="5">The sequence shown here is derived from an EMBL/GenBank/DDBJ whole genome shotgun (WGS) entry which is preliminary data.</text>
</comment>
<dbReference type="STRING" id="158441.A0A226DNT0"/>
<keyword evidence="3" id="KW-0862">Zinc</keyword>
<dbReference type="AlphaFoldDB" id="A0A226DNT0"/>
<gene>
    <name evidence="5" type="ORF">Fcan01_17810</name>
</gene>
<dbReference type="InterPro" id="IPR004162">
    <property type="entry name" value="SINA-like_animal"/>
</dbReference>
<dbReference type="GO" id="GO:0005737">
    <property type="term" value="C:cytoplasm"/>
    <property type="evidence" value="ECO:0007669"/>
    <property type="project" value="TreeGrafter"/>
</dbReference>
<dbReference type="EMBL" id="LNIX01000013">
    <property type="protein sequence ID" value="OXA47195.1"/>
    <property type="molecule type" value="Genomic_DNA"/>
</dbReference>
<keyword evidence="2" id="KW-0863">Zinc-finger</keyword>
<organism evidence="5 6">
    <name type="scientific">Folsomia candida</name>
    <name type="common">Springtail</name>
    <dbReference type="NCBI Taxonomy" id="158441"/>
    <lineage>
        <taxon>Eukaryota</taxon>
        <taxon>Metazoa</taxon>
        <taxon>Ecdysozoa</taxon>
        <taxon>Arthropoda</taxon>
        <taxon>Hexapoda</taxon>
        <taxon>Collembola</taxon>
        <taxon>Entomobryomorpha</taxon>
        <taxon>Isotomoidea</taxon>
        <taxon>Isotomidae</taxon>
        <taxon>Proisotominae</taxon>
        <taxon>Folsomia</taxon>
    </lineage>
</organism>
<feature type="domain" description="E3 ubiquitin-protein ligase Sina-like RING finger" evidence="4">
    <location>
        <begin position="18"/>
        <end position="52"/>
    </location>
</feature>
<dbReference type="PANTHER" id="PTHR45877">
    <property type="entry name" value="E3 UBIQUITIN-PROTEIN LIGASE SIAH2"/>
    <property type="match status" value="1"/>
</dbReference>
<evidence type="ECO:0000313" key="5">
    <source>
        <dbReference type="EMBL" id="OXA47195.1"/>
    </source>
</evidence>
<dbReference type="Gene3D" id="3.30.40.10">
    <property type="entry name" value="Zinc/RING finger domain, C3HC4 (zinc finger)"/>
    <property type="match status" value="2"/>
</dbReference>
<name>A0A226DNT0_FOLCA</name>
<evidence type="ECO:0000256" key="3">
    <source>
        <dbReference type="ARBA" id="ARBA00022833"/>
    </source>
</evidence>
<sequence length="270" mass="30188">MNEVEKADPPPLRDALDCTICLEAPASPINRCQNGHIVCGICAGKVVQCGLCKTRLQKSILAERLSRQLELKRNCPNSESGCVNPIAAADFKDHVATCYYRDVTCCLNGNNTLEKIAISDYPAHLQKIHKIKFTEISDGEWATGEYHFLMDGDKFADSRQRDINMILKKDKAIFLIHFCNDADQYKFWVSLLADAKEAKKHSIKLKISNHIDVETQIGLSFTVPALAFHDLAKLEDSHCAVIPACAFATPGRGDSFLHRYVSLIFKYTII</sequence>
<dbReference type="UniPathway" id="UPA00143"/>
<protein>
    <submittedName>
        <fullName evidence="5">E3 ubiquitin-protein ligase Siah2</fullName>
    </submittedName>
</protein>
<dbReference type="GO" id="GO:0043161">
    <property type="term" value="P:proteasome-mediated ubiquitin-dependent protein catabolic process"/>
    <property type="evidence" value="ECO:0007669"/>
    <property type="project" value="TreeGrafter"/>
</dbReference>
<evidence type="ECO:0000313" key="6">
    <source>
        <dbReference type="Proteomes" id="UP000198287"/>
    </source>
</evidence>
<dbReference type="GO" id="GO:0016567">
    <property type="term" value="P:protein ubiquitination"/>
    <property type="evidence" value="ECO:0007669"/>
    <property type="project" value="UniProtKB-UniPathway"/>
</dbReference>
<dbReference type="OrthoDB" id="8182903at2759"/>
<dbReference type="SUPFAM" id="SSF57850">
    <property type="entry name" value="RING/U-box"/>
    <property type="match status" value="1"/>
</dbReference>
<proteinExistence type="predicted"/>
<reference evidence="5 6" key="1">
    <citation type="submission" date="2015-12" db="EMBL/GenBank/DDBJ databases">
        <title>The genome of Folsomia candida.</title>
        <authorList>
            <person name="Faddeeva A."/>
            <person name="Derks M.F."/>
            <person name="Anvar Y."/>
            <person name="Smit S."/>
            <person name="Van Straalen N."/>
            <person name="Roelofs D."/>
        </authorList>
    </citation>
    <scope>NUCLEOTIDE SEQUENCE [LARGE SCALE GENOMIC DNA]</scope>
    <source>
        <strain evidence="5 6">VU population</strain>
        <tissue evidence="5">Whole body</tissue>
    </source>
</reference>
<dbReference type="PANTHER" id="PTHR45877:SF2">
    <property type="entry name" value="E3 UBIQUITIN-PROTEIN LIGASE SINA-RELATED"/>
    <property type="match status" value="1"/>
</dbReference>
<evidence type="ECO:0000256" key="2">
    <source>
        <dbReference type="ARBA" id="ARBA00022771"/>
    </source>
</evidence>
<dbReference type="SUPFAM" id="SSF49599">
    <property type="entry name" value="TRAF domain-like"/>
    <property type="match status" value="1"/>
</dbReference>
<accession>A0A226DNT0</accession>
<evidence type="ECO:0000256" key="1">
    <source>
        <dbReference type="ARBA" id="ARBA00022723"/>
    </source>
</evidence>